<sequence>MSLLSPPWHCLVLHRQKKVLLHPARTLPLRTKHAREGKRESLTNRLLGRKQGDRPHQRTVALKKRPGESNAVIVRILMVLITSISALTRMVLTPLYWRCLPLVPTTQILVSSLREGSRGGLTGGYNDHGCHKHGPRFCPKLRGSQHAQGFYGKSGLG</sequence>
<protein>
    <submittedName>
        <fullName evidence="1">Uncharacterized protein</fullName>
    </submittedName>
</protein>
<gene>
    <name evidence="1" type="ORF">Adt_31084</name>
</gene>
<name>A0ABD1RD85_9LAMI</name>
<evidence type="ECO:0000313" key="2">
    <source>
        <dbReference type="Proteomes" id="UP001604336"/>
    </source>
</evidence>
<accession>A0ABD1RD85</accession>
<proteinExistence type="predicted"/>
<dbReference type="EMBL" id="JBFOLK010000009">
    <property type="protein sequence ID" value="KAL2486328.1"/>
    <property type="molecule type" value="Genomic_DNA"/>
</dbReference>
<evidence type="ECO:0000313" key="1">
    <source>
        <dbReference type="EMBL" id="KAL2486328.1"/>
    </source>
</evidence>
<comment type="caution">
    <text evidence="1">The sequence shown here is derived from an EMBL/GenBank/DDBJ whole genome shotgun (WGS) entry which is preliminary data.</text>
</comment>
<dbReference type="AlphaFoldDB" id="A0ABD1RD85"/>
<dbReference type="Proteomes" id="UP001604336">
    <property type="component" value="Unassembled WGS sequence"/>
</dbReference>
<keyword evidence="2" id="KW-1185">Reference proteome</keyword>
<reference evidence="2" key="1">
    <citation type="submission" date="2024-07" db="EMBL/GenBank/DDBJ databases">
        <title>Two chromosome-level genome assemblies of Korean endemic species Abeliophyllum distichum and Forsythia ovata (Oleaceae).</title>
        <authorList>
            <person name="Jang H."/>
        </authorList>
    </citation>
    <scope>NUCLEOTIDE SEQUENCE [LARGE SCALE GENOMIC DNA]</scope>
</reference>
<organism evidence="1 2">
    <name type="scientific">Abeliophyllum distichum</name>
    <dbReference type="NCBI Taxonomy" id="126358"/>
    <lineage>
        <taxon>Eukaryota</taxon>
        <taxon>Viridiplantae</taxon>
        <taxon>Streptophyta</taxon>
        <taxon>Embryophyta</taxon>
        <taxon>Tracheophyta</taxon>
        <taxon>Spermatophyta</taxon>
        <taxon>Magnoliopsida</taxon>
        <taxon>eudicotyledons</taxon>
        <taxon>Gunneridae</taxon>
        <taxon>Pentapetalae</taxon>
        <taxon>asterids</taxon>
        <taxon>lamiids</taxon>
        <taxon>Lamiales</taxon>
        <taxon>Oleaceae</taxon>
        <taxon>Forsythieae</taxon>
        <taxon>Abeliophyllum</taxon>
    </lineage>
</organism>